<dbReference type="SUPFAM" id="SSF53756">
    <property type="entry name" value="UDP-Glycosyltransferase/glycogen phosphorylase"/>
    <property type="match status" value="1"/>
</dbReference>
<dbReference type="Proteomes" id="UP001139722">
    <property type="component" value="Unassembled WGS sequence"/>
</dbReference>
<dbReference type="AlphaFoldDB" id="A0A9X2H7C9"/>
<comment type="caution">
    <text evidence="1">The sequence shown here is derived from an EMBL/GenBank/DDBJ whole genome shotgun (WGS) entry which is preliminary data.</text>
</comment>
<keyword evidence="2" id="KW-1185">Reference proteome</keyword>
<evidence type="ECO:0008006" key="3">
    <source>
        <dbReference type="Google" id="ProtNLM"/>
    </source>
</evidence>
<proteinExistence type="predicted"/>
<gene>
    <name evidence="1" type="ORF">BJ978_001975</name>
</gene>
<protein>
    <recommendedName>
        <fullName evidence="3">Glycosyltransferase</fullName>
    </recommendedName>
</protein>
<dbReference type="RefSeq" id="WP_232057662.1">
    <property type="nucleotide sequence ID" value="NZ_BAAANU010000015.1"/>
</dbReference>
<evidence type="ECO:0000313" key="2">
    <source>
        <dbReference type="Proteomes" id="UP001139722"/>
    </source>
</evidence>
<dbReference type="EMBL" id="JAMZDY010000001">
    <property type="protein sequence ID" value="MCP2371299.1"/>
    <property type="molecule type" value="Genomic_DNA"/>
</dbReference>
<organism evidence="1 2">
    <name type="scientific">Agromyces terreus</name>
    <dbReference type="NCBI Taxonomy" id="424795"/>
    <lineage>
        <taxon>Bacteria</taxon>
        <taxon>Bacillati</taxon>
        <taxon>Actinomycetota</taxon>
        <taxon>Actinomycetes</taxon>
        <taxon>Micrococcales</taxon>
        <taxon>Microbacteriaceae</taxon>
        <taxon>Agromyces</taxon>
    </lineage>
</organism>
<name>A0A9X2H7C9_9MICO</name>
<dbReference type="Gene3D" id="3.40.50.2000">
    <property type="entry name" value="Glycogen Phosphorylase B"/>
    <property type="match status" value="1"/>
</dbReference>
<reference evidence="1" key="1">
    <citation type="submission" date="2022-06" db="EMBL/GenBank/DDBJ databases">
        <title>Sequencing the genomes of 1000 actinobacteria strains.</title>
        <authorList>
            <person name="Klenk H.-P."/>
        </authorList>
    </citation>
    <scope>NUCLEOTIDE SEQUENCE</scope>
    <source>
        <strain evidence="1">DSM 22016</strain>
    </source>
</reference>
<evidence type="ECO:0000313" key="1">
    <source>
        <dbReference type="EMBL" id="MCP2371299.1"/>
    </source>
</evidence>
<accession>A0A9X2H7C9</accession>
<sequence>MDARPRLLILSFSPIAADARVLKQVRLFAEDYAVTTCGHGPAPDGVVEHLSIPDELAVWRYDRGRVATRRYRSAYWSNPAVVAAKRALAGRSFDAVLADDVDAVGLALSVPSRGVHADLHEYSPRQKEDLLRWRVFVGPFMRWMCRTFVTKATSVTTVGQGIAEEYRRRFGVAADVVTNAAPYVEREPQPVHDPIRLVHSGAALHDRNIMTIVDAVDAASGGCTLDLYLTPNDPAYLDSLKARQNARITVHDPVPYDELNETLSAYDVGVHVLPPVNFNNTWALPNKFFDYVQARLGLIIGPSPEMARVVRERGIGAVADDFSTAALVREIERLAPAQVAAYKSASADAARDLSAESQVVVWRRAIDGITGR</sequence>